<reference evidence="2" key="1">
    <citation type="journal article" date="2023" name="IScience">
        <title>Live-bearing cockroach genome reveals convergent evolutionary mechanisms linked to viviparity in insects and beyond.</title>
        <authorList>
            <person name="Fouks B."/>
            <person name="Harrison M.C."/>
            <person name="Mikhailova A.A."/>
            <person name="Marchal E."/>
            <person name="English S."/>
            <person name="Carruthers M."/>
            <person name="Jennings E.C."/>
            <person name="Chiamaka E.L."/>
            <person name="Frigard R.A."/>
            <person name="Pippel M."/>
            <person name="Attardo G.M."/>
            <person name="Benoit J.B."/>
            <person name="Bornberg-Bauer E."/>
            <person name="Tobe S.S."/>
        </authorList>
    </citation>
    <scope>NUCLEOTIDE SEQUENCE</scope>
    <source>
        <strain evidence="2">Stay&amp;Tobe</strain>
    </source>
</reference>
<organism evidence="2 3">
    <name type="scientific">Diploptera punctata</name>
    <name type="common">Pacific beetle cockroach</name>
    <dbReference type="NCBI Taxonomy" id="6984"/>
    <lineage>
        <taxon>Eukaryota</taxon>
        <taxon>Metazoa</taxon>
        <taxon>Ecdysozoa</taxon>
        <taxon>Arthropoda</taxon>
        <taxon>Hexapoda</taxon>
        <taxon>Insecta</taxon>
        <taxon>Pterygota</taxon>
        <taxon>Neoptera</taxon>
        <taxon>Polyneoptera</taxon>
        <taxon>Dictyoptera</taxon>
        <taxon>Blattodea</taxon>
        <taxon>Blaberoidea</taxon>
        <taxon>Blaberidae</taxon>
        <taxon>Diplopterinae</taxon>
        <taxon>Diploptera</taxon>
    </lineage>
</organism>
<accession>A0AAD7ZSY3</accession>
<evidence type="ECO:0000313" key="2">
    <source>
        <dbReference type="EMBL" id="KAJ9586072.1"/>
    </source>
</evidence>
<evidence type="ECO:0000313" key="3">
    <source>
        <dbReference type="Proteomes" id="UP001233999"/>
    </source>
</evidence>
<dbReference type="EMBL" id="JASPKZ010007212">
    <property type="protein sequence ID" value="KAJ9586072.1"/>
    <property type="molecule type" value="Genomic_DNA"/>
</dbReference>
<dbReference type="AlphaFoldDB" id="A0AAD7ZSY3"/>
<sequence length="97" mass="11105">ETEWSRVSLSEENSPSIHPSTTQDRTQDLANWNFGEFVADKLLCDPDGNIKRLEENDRLNLFSVKVDQNATIVKVKVNCLATHITTMPTKFKKKIKE</sequence>
<dbReference type="Proteomes" id="UP001233999">
    <property type="component" value="Unassembled WGS sequence"/>
</dbReference>
<comment type="caution">
    <text evidence="2">The sequence shown here is derived from an EMBL/GenBank/DDBJ whole genome shotgun (WGS) entry which is preliminary data.</text>
</comment>
<evidence type="ECO:0000256" key="1">
    <source>
        <dbReference type="SAM" id="MobiDB-lite"/>
    </source>
</evidence>
<name>A0AAD7ZSY3_DIPPU</name>
<feature type="region of interest" description="Disordered" evidence="1">
    <location>
        <begin position="1"/>
        <end position="24"/>
    </location>
</feature>
<gene>
    <name evidence="2" type="ORF">L9F63_020269</name>
</gene>
<proteinExistence type="predicted"/>
<feature type="non-terminal residue" evidence="2">
    <location>
        <position position="1"/>
    </location>
</feature>
<keyword evidence="3" id="KW-1185">Reference proteome</keyword>
<feature type="non-terminal residue" evidence="2">
    <location>
        <position position="97"/>
    </location>
</feature>
<reference evidence="2" key="2">
    <citation type="submission" date="2023-05" db="EMBL/GenBank/DDBJ databases">
        <authorList>
            <person name="Fouks B."/>
        </authorList>
    </citation>
    <scope>NUCLEOTIDE SEQUENCE</scope>
    <source>
        <strain evidence="2">Stay&amp;Tobe</strain>
        <tissue evidence="2">Testes</tissue>
    </source>
</reference>
<protein>
    <submittedName>
        <fullName evidence="2">Uncharacterized protein</fullName>
    </submittedName>
</protein>